<evidence type="ECO:0008006" key="3">
    <source>
        <dbReference type="Google" id="ProtNLM"/>
    </source>
</evidence>
<protein>
    <recommendedName>
        <fullName evidence="3">WG repeat-containing protein</fullName>
    </recommendedName>
</protein>
<dbReference type="RefSeq" id="WP_094411735.1">
    <property type="nucleotide sequence ID" value="NZ_NOXV01000095.1"/>
</dbReference>
<dbReference type="EMBL" id="NOXV01000095">
    <property type="protein sequence ID" value="OYQ47415.1"/>
    <property type="molecule type" value="Genomic_DNA"/>
</dbReference>
<name>A0A256A2Q6_9FLAO</name>
<reference evidence="1 2" key="1">
    <citation type="submission" date="2017-07" db="EMBL/GenBank/DDBJ databases">
        <title>Flavobacterium cyanobacteriorum sp. nov., isolated from cyanobacterial aggregates in a eutrophic lake.</title>
        <authorList>
            <person name="Cai H."/>
        </authorList>
    </citation>
    <scope>NUCLEOTIDE SEQUENCE [LARGE SCALE GENOMIC DNA]</scope>
    <source>
        <strain evidence="1 2">TH021</strain>
    </source>
</reference>
<organism evidence="1 2">
    <name type="scientific">Flavobacterium cyanobacteriorum</name>
    <dbReference type="NCBI Taxonomy" id="2022802"/>
    <lineage>
        <taxon>Bacteria</taxon>
        <taxon>Pseudomonadati</taxon>
        <taxon>Bacteroidota</taxon>
        <taxon>Flavobacteriia</taxon>
        <taxon>Flavobacteriales</taxon>
        <taxon>Flavobacteriaceae</taxon>
        <taxon>Flavobacterium</taxon>
    </lineage>
</organism>
<accession>A0A256A2Q6</accession>
<gene>
    <name evidence="1" type="ORF">CHU92_01065</name>
</gene>
<keyword evidence="2" id="KW-1185">Reference proteome</keyword>
<evidence type="ECO:0000313" key="1">
    <source>
        <dbReference type="EMBL" id="OYQ47415.1"/>
    </source>
</evidence>
<evidence type="ECO:0000313" key="2">
    <source>
        <dbReference type="Proteomes" id="UP000216605"/>
    </source>
</evidence>
<comment type="caution">
    <text evidence="1">The sequence shown here is derived from an EMBL/GenBank/DDBJ whole genome shotgun (WGS) entry which is preliminary data.</text>
</comment>
<dbReference type="Proteomes" id="UP000216605">
    <property type="component" value="Unassembled WGS sequence"/>
</dbReference>
<sequence>MKHKLYILIFFGHFIITHAQTNQIQIDYDEFRVSLSNNIEKFDTAHVVLKNPYFSNEYENSGEKELQVKNFPISYSVLYGKYLISLFENGKFSCFNIDDFKRDISLEHKLNVRKFRQHWIIDGKLGGLSGNSIFLWDDHKWIKYKKNFPLKNQPKLFEDEKSIAS</sequence>
<proteinExistence type="predicted"/>
<dbReference type="OrthoDB" id="1490226at2"/>
<dbReference type="AlphaFoldDB" id="A0A256A2Q6"/>